<proteinExistence type="predicted"/>
<evidence type="ECO:0000313" key="1">
    <source>
        <dbReference type="EMBL" id="GME80766.1"/>
    </source>
</evidence>
<dbReference type="Proteomes" id="UP001165064">
    <property type="component" value="Unassembled WGS sequence"/>
</dbReference>
<sequence>MSQSLSAKHIDPGNNQPYSPSSTSPSSFESDDKMTTNDQSKPQIEMDQQQLHEQQTPIAPTPAPASTPAPVPSTTTSSTTNPVKEEPSSTVTSSPPKTDTTTTTSTTTSPPPATATTGKQKGQRQKSKGTVPIPKKSALIKTDKPRPHVCPTCTRGFARLEHLKRHERSHTNEKPFQCAACGRCFARRDLVLRHQQKLHSSLPTNNRQNAQRKGKSKNQLNGEGGMPKDGEVVSDYLNDNINIVSNNTANQLPLPVNKNHLVNIADINALAHQGQIPQANPSPATTSTTSPTCD</sequence>
<gene>
    <name evidence="1" type="ORF">Amon02_000460300</name>
</gene>
<keyword evidence="2" id="KW-1185">Reference proteome</keyword>
<evidence type="ECO:0000313" key="2">
    <source>
        <dbReference type="Proteomes" id="UP001165064"/>
    </source>
</evidence>
<comment type="caution">
    <text evidence="1">The sequence shown here is derived from an EMBL/GenBank/DDBJ whole genome shotgun (WGS) entry which is preliminary data.</text>
</comment>
<reference evidence="1" key="1">
    <citation type="submission" date="2023-04" db="EMBL/GenBank/DDBJ databases">
        <title>Ambrosiozyma monospora NBRC 10751.</title>
        <authorList>
            <person name="Ichikawa N."/>
            <person name="Sato H."/>
            <person name="Tonouchi N."/>
        </authorList>
    </citation>
    <scope>NUCLEOTIDE SEQUENCE</scope>
    <source>
        <strain evidence="1">NBRC 10751</strain>
    </source>
</reference>
<name>A0ACB5T4D4_AMBMO</name>
<accession>A0ACB5T4D4</accession>
<organism evidence="1 2">
    <name type="scientific">Ambrosiozyma monospora</name>
    <name type="common">Yeast</name>
    <name type="synonym">Endomycopsis monosporus</name>
    <dbReference type="NCBI Taxonomy" id="43982"/>
    <lineage>
        <taxon>Eukaryota</taxon>
        <taxon>Fungi</taxon>
        <taxon>Dikarya</taxon>
        <taxon>Ascomycota</taxon>
        <taxon>Saccharomycotina</taxon>
        <taxon>Pichiomycetes</taxon>
        <taxon>Pichiales</taxon>
        <taxon>Pichiaceae</taxon>
        <taxon>Ambrosiozyma</taxon>
    </lineage>
</organism>
<protein>
    <submittedName>
        <fullName evidence="1">Unnamed protein product</fullName>
    </submittedName>
</protein>
<dbReference type="EMBL" id="BSXS01003198">
    <property type="protein sequence ID" value="GME80766.1"/>
    <property type="molecule type" value="Genomic_DNA"/>
</dbReference>